<feature type="transmembrane region" description="Helical" evidence="1">
    <location>
        <begin position="89"/>
        <end position="106"/>
    </location>
</feature>
<accession>A0AAD7N2F1</accession>
<dbReference type="EMBL" id="JARJLG010000116">
    <property type="protein sequence ID" value="KAJ7742730.1"/>
    <property type="molecule type" value="Genomic_DNA"/>
</dbReference>
<proteinExistence type="predicted"/>
<evidence type="ECO:0000256" key="2">
    <source>
        <dbReference type="SAM" id="SignalP"/>
    </source>
</evidence>
<name>A0AAD7N2F1_9AGAR</name>
<keyword evidence="2" id="KW-0732">Signal</keyword>
<feature type="signal peptide" evidence="2">
    <location>
        <begin position="1"/>
        <end position="19"/>
    </location>
</feature>
<feature type="non-terminal residue" evidence="3">
    <location>
        <position position="1"/>
    </location>
</feature>
<keyword evidence="1" id="KW-1133">Transmembrane helix</keyword>
<keyword evidence="1" id="KW-0812">Transmembrane</keyword>
<gene>
    <name evidence="3" type="ORF">DFH07DRAFT_979991</name>
</gene>
<protein>
    <submittedName>
        <fullName evidence="3">Uncharacterized protein</fullName>
    </submittedName>
</protein>
<comment type="caution">
    <text evidence="3">The sequence shown here is derived from an EMBL/GenBank/DDBJ whole genome shotgun (WGS) entry which is preliminary data.</text>
</comment>
<organism evidence="3 4">
    <name type="scientific">Mycena maculata</name>
    <dbReference type="NCBI Taxonomy" id="230809"/>
    <lineage>
        <taxon>Eukaryota</taxon>
        <taxon>Fungi</taxon>
        <taxon>Dikarya</taxon>
        <taxon>Basidiomycota</taxon>
        <taxon>Agaricomycotina</taxon>
        <taxon>Agaricomycetes</taxon>
        <taxon>Agaricomycetidae</taxon>
        <taxon>Agaricales</taxon>
        <taxon>Marasmiineae</taxon>
        <taxon>Mycenaceae</taxon>
        <taxon>Mycena</taxon>
    </lineage>
</organism>
<keyword evidence="1" id="KW-0472">Membrane</keyword>
<sequence length="125" mass="13686">MMVYFSAVISGRLIWLAAAQIVTDIGTYFSIWRCDEVLNLLSDPQALQSTYPQCVVAGVNPAAVWVAVHASARDGPLYYASALHAVNGMSLWVATLIHIVAVEFFLRADKTESSNQVRLGFVLEP</sequence>
<dbReference type="Proteomes" id="UP001215280">
    <property type="component" value="Unassembled WGS sequence"/>
</dbReference>
<feature type="chain" id="PRO_5042187901" evidence="2">
    <location>
        <begin position="20"/>
        <end position="125"/>
    </location>
</feature>
<dbReference type="AlphaFoldDB" id="A0AAD7N2F1"/>
<evidence type="ECO:0000313" key="4">
    <source>
        <dbReference type="Proteomes" id="UP001215280"/>
    </source>
</evidence>
<evidence type="ECO:0000313" key="3">
    <source>
        <dbReference type="EMBL" id="KAJ7742730.1"/>
    </source>
</evidence>
<reference evidence="3" key="1">
    <citation type="submission" date="2023-03" db="EMBL/GenBank/DDBJ databases">
        <title>Massive genome expansion in bonnet fungi (Mycena s.s.) driven by repeated elements and novel gene families across ecological guilds.</title>
        <authorList>
            <consortium name="Lawrence Berkeley National Laboratory"/>
            <person name="Harder C.B."/>
            <person name="Miyauchi S."/>
            <person name="Viragh M."/>
            <person name="Kuo A."/>
            <person name="Thoen E."/>
            <person name="Andreopoulos B."/>
            <person name="Lu D."/>
            <person name="Skrede I."/>
            <person name="Drula E."/>
            <person name="Henrissat B."/>
            <person name="Morin E."/>
            <person name="Kohler A."/>
            <person name="Barry K."/>
            <person name="LaButti K."/>
            <person name="Morin E."/>
            <person name="Salamov A."/>
            <person name="Lipzen A."/>
            <person name="Mereny Z."/>
            <person name="Hegedus B."/>
            <person name="Baldrian P."/>
            <person name="Stursova M."/>
            <person name="Weitz H."/>
            <person name="Taylor A."/>
            <person name="Grigoriev I.V."/>
            <person name="Nagy L.G."/>
            <person name="Martin F."/>
            <person name="Kauserud H."/>
        </authorList>
    </citation>
    <scope>NUCLEOTIDE SEQUENCE</scope>
    <source>
        <strain evidence="3">CBHHK188m</strain>
    </source>
</reference>
<keyword evidence="4" id="KW-1185">Reference proteome</keyword>
<evidence type="ECO:0000256" key="1">
    <source>
        <dbReference type="SAM" id="Phobius"/>
    </source>
</evidence>